<dbReference type="InterPro" id="IPR001714">
    <property type="entry name" value="Pept_M24_MAP"/>
</dbReference>
<dbReference type="GO" id="GO:0004177">
    <property type="term" value="F:aminopeptidase activity"/>
    <property type="evidence" value="ECO:0007669"/>
    <property type="project" value="UniProtKB-ARBA"/>
</dbReference>
<dbReference type="SUPFAM" id="SSF55920">
    <property type="entry name" value="Creatinase/aminopeptidase"/>
    <property type="match status" value="1"/>
</dbReference>
<dbReference type="Pfam" id="PF00557">
    <property type="entry name" value="Peptidase_M24"/>
    <property type="match status" value="1"/>
</dbReference>
<dbReference type="PANTHER" id="PTHR46112:SF3">
    <property type="entry name" value="AMINOPEPTIDASE YPDF"/>
    <property type="match status" value="1"/>
</dbReference>
<dbReference type="Proteomes" id="UP000593890">
    <property type="component" value="Chromosome"/>
</dbReference>
<reference evidence="6" key="1">
    <citation type="submission" date="2020-07" db="EMBL/GenBank/DDBJ databases">
        <title>Complete genome sequencing of Clostridia bacterium strain 12CBH8.</title>
        <authorList>
            <person name="Sakamoto M."/>
            <person name="Murakami T."/>
            <person name="Mori H."/>
        </authorList>
    </citation>
    <scope>NUCLEOTIDE SEQUENCE [LARGE SCALE GENOMIC DNA]</scope>
    <source>
        <strain evidence="6">12CBH8</strain>
    </source>
</reference>
<dbReference type="InterPro" id="IPR000994">
    <property type="entry name" value="Pept_M24"/>
</dbReference>
<dbReference type="AlphaFoldDB" id="A0A7I8D0G0"/>
<name>A0A7I8D0G0_9FIRM</name>
<dbReference type="InterPro" id="IPR000587">
    <property type="entry name" value="Creatinase_N"/>
</dbReference>
<feature type="domain" description="Creatinase N-terminal" evidence="4">
    <location>
        <begin position="14"/>
        <end position="128"/>
    </location>
</feature>
<evidence type="ECO:0000256" key="1">
    <source>
        <dbReference type="ARBA" id="ARBA00022723"/>
    </source>
</evidence>
<accession>A0A7I8D0G0</accession>
<dbReference type="InterPro" id="IPR036005">
    <property type="entry name" value="Creatinase/aminopeptidase-like"/>
</dbReference>
<dbReference type="InterPro" id="IPR029149">
    <property type="entry name" value="Creatin/AminoP/Spt16_N"/>
</dbReference>
<dbReference type="InterPro" id="IPR001131">
    <property type="entry name" value="Peptidase_M24B_aminopep-P_CS"/>
</dbReference>
<dbReference type="PANTHER" id="PTHR46112">
    <property type="entry name" value="AMINOPEPTIDASE"/>
    <property type="match status" value="1"/>
</dbReference>
<evidence type="ECO:0000259" key="3">
    <source>
        <dbReference type="Pfam" id="PF00557"/>
    </source>
</evidence>
<dbReference type="EMBL" id="AP023321">
    <property type="protein sequence ID" value="BCI60260.1"/>
    <property type="molecule type" value="Genomic_DNA"/>
</dbReference>
<keyword evidence="1" id="KW-0479">Metal-binding</keyword>
<keyword evidence="2" id="KW-0378">Hydrolase</keyword>
<organism evidence="5 6">
    <name type="scientific">Solibaculum mannosilyticum</name>
    <dbReference type="NCBI Taxonomy" id="2780922"/>
    <lineage>
        <taxon>Bacteria</taxon>
        <taxon>Bacillati</taxon>
        <taxon>Bacillota</taxon>
        <taxon>Clostridia</taxon>
        <taxon>Eubacteriales</taxon>
        <taxon>Oscillospiraceae</taxon>
        <taxon>Solibaculum</taxon>
    </lineage>
</organism>
<dbReference type="CDD" id="cd01092">
    <property type="entry name" value="APP-like"/>
    <property type="match status" value="1"/>
</dbReference>
<dbReference type="PROSITE" id="PS00491">
    <property type="entry name" value="PROLINE_PEPTIDASE"/>
    <property type="match status" value="1"/>
</dbReference>
<dbReference type="InterPro" id="IPR050659">
    <property type="entry name" value="Peptidase_M24B"/>
</dbReference>
<gene>
    <name evidence="5" type="primary">yqhT</name>
    <name evidence="5" type="ORF">C12CBH8_08990</name>
</gene>
<dbReference type="Gene3D" id="3.90.230.10">
    <property type="entry name" value="Creatinase/methionine aminopeptidase superfamily"/>
    <property type="match status" value="1"/>
</dbReference>
<evidence type="ECO:0000313" key="5">
    <source>
        <dbReference type="EMBL" id="BCI60260.1"/>
    </source>
</evidence>
<sequence length="354" mass="39083">MKHRVETLLDRLPQEVDGALILSPVNRFYFTGFSSSAGMVLITRQGSCFYTDFRYIEAARQAVTSMDCAQYHKASDVLVDAMAKYRVKNVAYEGDFMSVSQLDRYQKVMGDVRLGYRLDQEVSELRCIKSPEEVERIEAAQRLAEYALEKVLDRIRPGVTEREIALELEFLMRKQGAEAVSFDTIAITGSNTSLPHGVPGERAVQKGDFFLMDFGATLDGYHSDMTRTVGVGQVSSEQKDVYQLVLKAQLETLKSIRAGKTGAECDAVARGIIEGAGYKGCFDHGTGHGVGLEIHEEPRLSPGAGQQLHPGMIVTVEPGIYLAGKFGVRIEDMVVVTENGCKNLTNLPKELIEL</sequence>
<dbReference type="GO" id="GO:0008235">
    <property type="term" value="F:metalloexopeptidase activity"/>
    <property type="evidence" value="ECO:0007669"/>
    <property type="project" value="UniProtKB-ARBA"/>
</dbReference>
<dbReference type="KEGG" id="sman:C12CBH8_08990"/>
<protein>
    <submittedName>
        <fullName evidence="5">Putative peptidase YqhT</fullName>
    </submittedName>
</protein>
<dbReference type="PRINTS" id="PR00599">
    <property type="entry name" value="MAPEPTIDASE"/>
</dbReference>
<evidence type="ECO:0000259" key="4">
    <source>
        <dbReference type="Pfam" id="PF01321"/>
    </source>
</evidence>
<dbReference type="Pfam" id="PF01321">
    <property type="entry name" value="Creatinase_N"/>
    <property type="match status" value="1"/>
</dbReference>
<evidence type="ECO:0000256" key="2">
    <source>
        <dbReference type="ARBA" id="ARBA00022801"/>
    </source>
</evidence>
<keyword evidence="6" id="KW-1185">Reference proteome</keyword>
<dbReference type="SUPFAM" id="SSF53092">
    <property type="entry name" value="Creatinase/prolidase N-terminal domain"/>
    <property type="match status" value="1"/>
</dbReference>
<dbReference type="Gene3D" id="3.40.350.10">
    <property type="entry name" value="Creatinase/prolidase N-terminal domain"/>
    <property type="match status" value="1"/>
</dbReference>
<dbReference type="GO" id="GO:0046872">
    <property type="term" value="F:metal ion binding"/>
    <property type="evidence" value="ECO:0007669"/>
    <property type="project" value="UniProtKB-KW"/>
</dbReference>
<evidence type="ECO:0000313" key="6">
    <source>
        <dbReference type="Proteomes" id="UP000593890"/>
    </source>
</evidence>
<feature type="domain" description="Peptidase M24" evidence="3">
    <location>
        <begin position="135"/>
        <end position="338"/>
    </location>
</feature>
<proteinExistence type="predicted"/>